<proteinExistence type="inferred from homology"/>
<sequence>MAVRPLVMFPDPRLRQAAEPIGDFGPDLAALARDLADTLAAVAAIGLAAPHIGVLRRVVVVRLEPGAETRFFVNPAIAWAAPEIASHPEGSVSMPGLRETVARPARVRIAFRTLDGEAREEEAEGFAAAVLQHEIDQLDGIFWIDRLSRLKRDRLVKRHGKLARA</sequence>
<comment type="caution">
    <text evidence="2">Lacks conserved residue(s) required for the propagation of feature annotation.</text>
</comment>
<evidence type="ECO:0000256" key="1">
    <source>
        <dbReference type="ARBA" id="ARBA00010759"/>
    </source>
</evidence>
<dbReference type="NCBIfam" id="NF009484">
    <property type="entry name" value="PRK12846.1-5"/>
    <property type="match status" value="1"/>
</dbReference>
<dbReference type="InterPro" id="IPR023635">
    <property type="entry name" value="Peptide_deformylase"/>
</dbReference>
<dbReference type="Proteomes" id="UP000564885">
    <property type="component" value="Unassembled WGS sequence"/>
</dbReference>
<comment type="caution">
    <text evidence="3">The sequence shown here is derived from an EMBL/GenBank/DDBJ whole genome shotgun (WGS) entry which is preliminary data.</text>
</comment>
<keyword evidence="3" id="KW-0378">Hydrolase</keyword>
<dbReference type="PANTHER" id="PTHR10458">
    <property type="entry name" value="PEPTIDE DEFORMYLASE"/>
    <property type="match status" value="1"/>
</dbReference>
<organism evidence="3 4">
    <name type="scientific">Enterovirga aerilata</name>
    <dbReference type="NCBI Taxonomy" id="2730920"/>
    <lineage>
        <taxon>Bacteria</taxon>
        <taxon>Pseudomonadati</taxon>
        <taxon>Pseudomonadota</taxon>
        <taxon>Alphaproteobacteria</taxon>
        <taxon>Hyphomicrobiales</taxon>
        <taxon>Methylobacteriaceae</taxon>
        <taxon>Enterovirga</taxon>
    </lineage>
</organism>
<dbReference type="RefSeq" id="WP_171220601.1">
    <property type="nucleotide sequence ID" value="NZ_JABEPP010000007.1"/>
</dbReference>
<dbReference type="Pfam" id="PF01327">
    <property type="entry name" value="Pep_deformylase"/>
    <property type="match status" value="1"/>
</dbReference>
<dbReference type="EMBL" id="JABEPP010000007">
    <property type="protein sequence ID" value="NNM75103.1"/>
    <property type="molecule type" value="Genomic_DNA"/>
</dbReference>
<reference evidence="3 4" key="1">
    <citation type="submission" date="2020-04" db="EMBL/GenBank/DDBJ databases">
        <title>Enterovirga sp. isolate from soil.</title>
        <authorList>
            <person name="Chea S."/>
            <person name="Kim D.-U."/>
        </authorList>
    </citation>
    <scope>NUCLEOTIDE SEQUENCE [LARGE SCALE GENOMIC DNA]</scope>
    <source>
        <strain evidence="3 4">DB1703</strain>
    </source>
</reference>
<dbReference type="PRINTS" id="PR01576">
    <property type="entry name" value="PDEFORMYLASE"/>
</dbReference>
<feature type="active site" evidence="2">
    <location>
        <position position="134"/>
    </location>
</feature>
<gene>
    <name evidence="3" type="ORF">HJG44_22340</name>
</gene>
<dbReference type="PIRSF" id="PIRSF004749">
    <property type="entry name" value="Pep_def"/>
    <property type="match status" value="1"/>
</dbReference>
<evidence type="ECO:0000313" key="3">
    <source>
        <dbReference type="EMBL" id="NNM75103.1"/>
    </source>
</evidence>
<dbReference type="SUPFAM" id="SSF56420">
    <property type="entry name" value="Peptide deformylase"/>
    <property type="match status" value="1"/>
</dbReference>
<dbReference type="AlphaFoldDB" id="A0A849IMD2"/>
<protein>
    <recommendedName>
        <fullName evidence="2">Peptide deformylase-like</fullName>
    </recommendedName>
    <alternativeName>
        <fullName evidence="2">Polypeptide deformylase-like</fullName>
    </alternativeName>
</protein>
<comment type="similarity">
    <text evidence="1 2">Belongs to the polypeptide deformylase family.</text>
</comment>
<dbReference type="InterPro" id="IPR036821">
    <property type="entry name" value="Peptide_deformylase_sf"/>
</dbReference>
<dbReference type="HAMAP" id="MF_00163">
    <property type="entry name" value="Pep_deformylase"/>
    <property type="match status" value="1"/>
</dbReference>
<dbReference type="Gene3D" id="3.90.45.10">
    <property type="entry name" value="Peptide deformylase"/>
    <property type="match status" value="1"/>
</dbReference>
<dbReference type="GO" id="GO:0042586">
    <property type="term" value="F:peptide deformylase activity"/>
    <property type="evidence" value="ECO:0007669"/>
    <property type="project" value="InterPro"/>
</dbReference>
<name>A0A849IMD2_9HYPH</name>
<dbReference type="PANTHER" id="PTHR10458:SF22">
    <property type="entry name" value="PEPTIDE DEFORMYLASE"/>
    <property type="match status" value="1"/>
</dbReference>
<accession>A0A849IMD2</accession>
<evidence type="ECO:0000313" key="4">
    <source>
        <dbReference type="Proteomes" id="UP000564885"/>
    </source>
</evidence>
<keyword evidence="4" id="KW-1185">Reference proteome</keyword>
<dbReference type="NCBIfam" id="TIGR00079">
    <property type="entry name" value="pept_deformyl"/>
    <property type="match status" value="1"/>
</dbReference>
<evidence type="ECO:0000256" key="2">
    <source>
        <dbReference type="HAMAP-Rule" id="MF_00163"/>
    </source>
</evidence>